<feature type="domain" description="NACHT" evidence="6">
    <location>
        <begin position="76"/>
        <end position="236"/>
    </location>
</feature>
<comment type="subcellular location">
    <subcellularLocation>
        <location evidence="1">Cytoplasm</location>
    </subcellularLocation>
</comment>
<evidence type="ECO:0000256" key="4">
    <source>
        <dbReference type="ARBA" id="ARBA00022741"/>
    </source>
</evidence>
<dbReference type="InterPro" id="IPR050637">
    <property type="entry name" value="NLRP_innate_immun_reg"/>
</dbReference>
<evidence type="ECO:0000259" key="7">
    <source>
        <dbReference type="Pfam" id="PF17779"/>
    </source>
</evidence>
<dbReference type="Gene3D" id="3.40.50.300">
    <property type="entry name" value="P-loop containing nucleotide triphosphate hydrolases"/>
    <property type="match status" value="1"/>
</dbReference>
<dbReference type="EMBL" id="LR787221">
    <property type="protein sequence ID" value="CAB3263083.1"/>
    <property type="molecule type" value="mRNA"/>
</dbReference>
<evidence type="ECO:0000259" key="6">
    <source>
        <dbReference type="Pfam" id="PF05729"/>
    </source>
</evidence>
<dbReference type="GO" id="GO:0005737">
    <property type="term" value="C:cytoplasm"/>
    <property type="evidence" value="ECO:0007669"/>
    <property type="project" value="UniProtKB-SubCell"/>
</dbReference>
<dbReference type="CDD" id="cd00009">
    <property type="entry name" value="AAA"/>
    <property type="match status" value="1"/>
</dbReference>
<keyword evidence="5" id="KW-0067">ATP-binding</keyword>
<keyword evidence="4" id="KW-0547">Nucleotide-binding</keyword>
<dbReference type="PANTHER" id="PTHR45690:SF19">
    <property type="entry name" value="NACHT, LRR AND PYD DOMAINS-CONTAINING PROTEIN 3"/>
    <property type="match status" value="1"/>
</dbReference>
<dbReference type="GO" id="GO:0005524">
    <property type="term" value="F:ATP binding"/>
    <property type="evidence" value="ECO:0007669"/>
    <property type="project" value="UniProtKB-KW"/>
</dbReference>
<gene>
    <name evidence="8" type="primary">LOC101242293-002</name>
</gene>
<name>A0A6F9DJF3_9ASCI</name>
<evidence type="ECO:0000256" key="2">
    <source>
        <dbReference type="ARBA" id="ARBA00022490"/>
    </source>
</evidence>
<sequence length="450" mass="52150">MTEEAVQKIARCQTERLLRHLKDDIPFSDAKIDENIYPQLVKVSFYYTEYFEEVKKIDPNQVVKFKDLISENKSEYVVLTGPPGSGKTTIAKRLSCQTSAAEYFFYVSLMEVVPNGPITYKQLLLDHIFPDISEEIRKDAFRWIKENPDRCVVILDGYDQAIWSIQDLKPQYADYETPKPVNQLVANMCCRNVFSEATLMLTSRSHALLSIPSYFRAKNTLLVHDLEEKDMKTLFFLIARENATEAWQRLHDKASHLLYLCYNPLLLQFVVNLLLYDSIPIQSITILFQKVIESIHRQNSSQAGSKDLMNPMSSLAFKGMEKSVFLLEVDDLQREGLTEVKVQDFVISFGKLPKSVGQRLFDGDKRFYFCHQTLQEYFAAHYIAKLMPYNKFSNLIPQIFHERRWSMVKRFLVGLLLEGAPASTHDGEKSINPASQNMKYYLHESYSVNF</sequence>
<dbReference type="PANTHER" id="PTHR45690">
    <property type="entry name" value="NACHT, LRR AND PYD DOMAINS-CONTAINING PROTEIN 12"/>
    <property type="match status" value="1"/>
</dbReference>
<proteinExistence type="evidence at transcript level"/>
<dbReference type="InterPro" id="IPR007111">
    <property type="entry name" value="NACHT_NTPase"/>
</dbReference>
<protein>
    <submittedName>
        <fullName evidence="8">Uncharacterized protein LOC101242293</fullName>
    </submittedName>
</protein>
<dbReference type="Pfam" id="PF17779">
    <property type="entry name" value="WHD_NOD2"/>
    <property type="match status" value="1"/>
</dbReference>
<evidence type="ECO:0000256" key="3">
    <source>
        <dbReference type="ARBA" id="ARBA00022737"/>
    </source>
</evidence>
<reference evidence="8" key="1">
    <citation type="submission" date="2020-04" db="EMBL/GenBank/DDBJ databases">
        <authorList>
            <person name="Neveu A P."/>
        </authorList>
    </citation>
    <scope>NUCLEOTIDE SEQUENCE</scope>
    <source>
        <tissue evidence="8">Whole embryo</tissue>
    </source>
</reference>
<dbReference type="AlphaFoldDB" id="A0A6F9DJF3"/>
<dbReference type="Pfam" id="PF05729">
    <property type="entry name" value="NACHT"/>
    <property type="match status" value="1"/>
</dbReference>
<dbReference type="SUPFAM" id="SSF52540">
    <property type="entry name" value="P-loop containing nucleoside triphosphate hydrolases"/>
    <property type="match status" value="1"/>
</dbReference>
<feature type="domain" description="NOD1/2 winged helix" evidence="7">
    <location>
        <begin position="310"/>
        <end position="347"/>
    </location>
</feature>
<keyword evidence="3" id="KW-0677">Repeat</keyword>
<organism evidence="8">
    <name type="scientific">Phallusia mammillata</name>
    <dbReference type="NCBI Taxonomy" id="59560"/>
    <lineage>
        <taxon>Eukaryota</taxon>
        <taxon>Metazoa</taxon>
        <taxon>Chordata</taxon>
        <taxon>Tunicata</taxon>
        <taxon>Ascidiacea</taxon>
        <taxon>Phlebobranchia</taxon>
        <taxon>Ascidiidae</taxon>
        <taxon>Phallusia</taxon>
    </lineage>
</organism>
<evidence type="ECO:0000256" key="5">
    <source>
        <dbReference type="ARBA" id="ARBA00022840"/>
    </source>
</evidence>
<accession>A0A6F9DJF3</accession>
<keyword evidence="2" id="KW-0963">Cytoplasm</keyword>
<dbReference type="InterPro" id="IPR041075">
    <property type="entry name" value="NOD1/2_WH"/>
</dbReference>
<dbReference type="InterPro" id="IPR027417">
    <property type="entry name" value="P-loop_NTPase"/>
</dbReference>
<evidence type="ECO:0000256" key="1">
    <source>
        <dbReference type="ARBA" id="ARBA00004496"/>
    </source>
</evidence>
<evidence type="ECO:0000313" key="8">
    <source>
        <dbReference type="EMBL" id="CAB3263083.1"/>
    </source>
</evidence>